<evidence type="ECO:0000256" key="1">
    <source>
        <dbReference type="SAM" id="SignalP"/>
    </source>
</evidence>
<comment type="caution">
    <text evidence="2">The sequence shown here is derived from an EMBL/GenBank/DDBJ whole genome shotgun (WGS) entry which is preliminary data.</text>
</comment>
<keyword evidence="1" id="KW-0732">Signal</keyword>
<dbReference type="Gene3D" id="2.40.160.20">
    <property type="match status" value="1"/>
</dbReference>
<dbReference type="STRING" id="1305731.GCA_000934705_03322"/>
<evidence type="ECO:0000313" key="3">
    <source>
        <dbReference type="Proteomes" id="UP000050416"/>
    </source>
</evidence>
<feature type="signal peptide" evidence="1">
    <location>
        <begin position="1"/>
        <end position="22"/>
    </location>
</feature>
<name>A0A0P7Z3Y7_9GAMM</name>
<dbReference type="InterPro" id="IPR036709">
    <property type="entry name" value="Autotransporte_beta_dom_sf"/>
</dbReference>
<proteinExistence type="predicted"/>
<dbReference type="SUPFAM" id="SSF103515">
    <property type="entry name" value="Autotransporter"/>
    <property type="match status" value="1"/>
</dbReference>
<dbReference type="AlphaFoldDB" id="A0A0P7Z3Y7"/>
<dbReference type="Proteomes" id="UP000050416">
    <property type="component" value="Unassembled WGS sequence"/>
</dbReference>
<reference evidence="2 3" key="1">
    <citation type="submission" date="2015-09" db="EMBL/GenBank/DDBJ databases">
        <title>Identification and resolution of microdiversity through metagenomic sequencing of parallel consortia.</title>
        <authorList>
            <person name="Nelson W.C."/>
            <person name="Romine M.F."/>
            <person name="Lindemann S.R."/>
        </authorList>
    </citation>
    <scope>NUCLEOTIDE SEQUENCE [LARGE SCALE GENOMIC DNA]</scope>
    <source>
        <strain evidence="2">HL-55</strain>
    </source>
</reference>
<sequence length="208" mass="22312">MILRILIAVLLTLTLASSPVAADIGLSPFVGYRMGGSVDIETAGASTDDEIRFRDSVSHGLVVNFDLPEAGKQGELYFGQQNTSARLDDGLFAPDTQSIDLTIYQLQFGGLYFPGGKSYGGFVSGVLGVTRLEPDDSRFDTHHRAALSLGGGYQFYLSEQMRLRLDLRGVYTALDSGGSVFCSGGCELKFRSSGYLQVEAGAGLVVRF</sequence>
<organism evidence="2 3">
    <name type="scientific">Marinobacter excellens HL-55</name>
    <dbReference type="NCBI Taxonomy" id="1305731"/>
    <lineage>
        <taxon>Bacteria</taxon>
        <taxon>Pseudomonadati</taxon>
        <taxon>Pseudomonadota</taxon>
        <taxon>Gammaproteobacteria</taxon>
        <taxon>Pseudomonadales</taxon>
        <taxon>Marinobacteraceae</taxon>
        <taxon>Marinobacter</taxon>
    </lineage>
</organism>
<dbReference type="PATRIC" id="fig|1305731.5.peg.3556"/>
<protein>
    <submittedName>
        <fullName evidence="2">Uncharacterized protein</fullName>
    </submittedName>
</protein>
<dbReference type="OrthoDB" id="5591863at2"/>
<gene>
    <name evidence="2" type="ORF">HLUCCX14_08255</name>
</gene>
<accession>A0A0P7Z3Y7</accession>
<dbReference type="EMBL" id="LJZQ01000009">
    <property type="protein sequence ID" value="KPQ29052.1"/>
    <property type="molecule type" value="Genomic_DNA"/>
</dbReference>
<evidence type="ECO:0000313" key="2">
    <source>
        <dbReference type="EMBL" id="KPQ29052.1"/>
    </source>
</evidence>
<feature type="chain" id="PRO_5006146858" evidence="1">
    <location>
        <begin position="23"/>
        <end position="208"/>
    </location>
</feature>